<organism evidence="2 3">
    <name type="scientific">Phenylobacterium deserti</name>
    <dbReference type="NCBI Taxonomy" id="1914756"/>
    <lineage>
        <taxon>Bacteria</taxon>
        <taxon>Pseudomonadati</taxon>
        <taxon>Pseudomonadota</taxon>
        <taxon>Alphaproteobacteria</taxon>
        <taxon>Caulobacterales</taxon>
        <taxon>Caulobacteraceae</taxon>
        <taxon>Phenylobacterium</taxon>
    </lineage>
</organism>
<evidence type="ECO:0000313" key="2">
    <source>
        <dbReference type="EMBL" id="RAK57074.1"/>
    </source>
</evidence>
<dbReference type="SUPFAM" id="SSF51735">
    <property type="entry name" value="NAD(P)-binding Rossmann-fold domains"/>
    <property type="match status" value="1"/>
</dbReference>
<feature type="domain" description="NAD-dependent epimerase/dehydratase" evidence="1">
    <location>
        <begin position="5"/>
        <end position="214"/>
    </location>
</feature>
<dbReference type="PANTHER" id="PTHR12126:SF11">
    <property type="entry name" value="NADH DEHYDROGENASE [UBIQUINONE] 1 ALPHA SUBCOMPLEX SUBUNIT 9, MITOCHONDRIAL"/>
    <property type="match status" value="1"/>
</dbReference>
<dbReference type="OrthoDB" id="9776313at2"/>
<dbReference type="GO" id="GO:0044877">
    <property type="term" value="F:protein-containing complex binding"/>
    <property type="evidence" value="ECO:0007669"/>
    <property type="project" value="TreeGrafter"/>
</dbReference>
<dbReference type="FunFam" id="3.40.50.720:FF:000702">
    <property type="entry name" value="NADH dehydrogenase (Ubiquinone)"/>
    <property type="match status" value="1"/>
</dbReference>
<dbReference type="InterPro" id="IPR051207">
    <property type="entry name" value="ComplexI_NDUFA9_subunit"/>
</dbReference>
<sequence>MQNLVTVFGGSGFIGTQVVRQLAKAGWRIRVAVRNPNLGYAMRLHGDVGQIDVIQANIRNEASVRRAVEGATAVVNLVGVLFEQGRQGFQAVHVMGARNVAEAARDAGVTQLIQMSALGADINSPSKYARSKAEAEAAVRDAFPGAVIVRPSVVFGQDDGFFNKFAQMAALSPVLPLIGGGRTRFQPVFVGDVAKAIARMTTDPAAAGETYELGGPADFSFRRLMEIVLEETGRRRMLLPIPFGAAGALGAVGDIVAMVLPPPITSDQLELLKTDNVVSGAYLGLADLGVTPTTLESVLPTYLYRYRRGGQYADQEARAVAGGQA</sequence>
<dbReference type="CDD" id="cd05271">
    <property type="entry name" value="NDUFA9_like_SDR_a"/>
    <property type="match status" value="1"/>
</dbReference>
<evidence type="ECO:0000313" key="3">
    <source>
        <dbReference type="Proteomes" id="UP000249725"/>
    </source>
</evidence>
<dbReference type="AlphaFoldDB" id="A0A328AU67"/>
<reference evidence="3" key="1">
    <citation type="submission" date="2018-05" db="EMBL/GenBank/DDBJ databases">
        <authorList>
            <person name="Li X."/>
        </authorList>
    </citation>
    <scope>NUCLEOTIDE SEQUENCE [LARGE SCALE GENOMIC DNA]</scope>
    <source>
        <strain evidence="3">YIM 73061</strain>
    </source>
</reference>
<evidence type="ECO:0000259" key="1">
    <source>
        <dbReference type="Pfam" id="PF01370"/>
    </source>
</evidence>
<proteinExistence type="predicted"/>
<dbReference type="InterPro" id="IPR036291">
    <property type="entry name" value="NAD(P)-bd_dom_sf"/>
</dbReference>
<dbReference type="Proteomes" id="UP000249725">
    <property type="component" value="Unassembled WGS sequence"/>
</dbReference>
<dbReference type="PANTHER" id="PTHR12126">
    <property type="entry name" value="NADH-UBIQUINONE OXIDOREDUCTASE 39 KDA SUBUNIT-RELATED"/>
    <property type="match status" value="1"/>
</dbReference>
<accession>A0A328AU67</accession>
<dbReference type="Pfam" id="PF01370">
    <property type="entry name" value="Epimerase"/>
    <property type="match status" value="1"/>
</dbReference>
<comment type="caution">
    <text evidence="2">The sequence shown here is derived from an EMBL/GenBank/DDBJ whole genome shotgun (WGS) entry which is preliminary data.</text>
</comment>
<dbReference type="InterPro" id="IPR001509">
    <property type="entry name" value="Epimerase_deHydtase"/>
</dbReference>
<dbReference type="Gene3D" id="3.40.50.720">
    <property type="entry name" value="NAD(P)-binding Rossmann-like Domain"/>
    <property type="match status" value="1"/>
</dbReference>
<gene>
    <name evidence="2" type="ORF">DJ018_03705</name>
</gene>
<protein>
    <submittedName>
        <fullName evidence="2">Complex I NDUFA9 subunit family protein</fullName>
    </submittedName>
</protein>
<dbReference type="EMBL" id="QFYR01000001">
    <property type="protein sequence ID" value="RAK57074.1"/>
    <property type="molecule type" value="Genomic_DNA"/>
</dbReference>
<dbReference type="RefSeq" id="WP_111513526.1">
    <property type="nucleotide sequence ID" value="NZ_QFYR01000001.1"/>
</dbReference>
<keyword evidence="3" id="KW-1185">Reference proteome</keyword>
<name>A0A328AU67_9CAUL</name>